<protein>
    <submittedName>
        <fullName evidence="1">Uncharacterized protein</fullName>
    </submittedName>
</protein>
<dbReference type="EMBL" id="ML987190">
    <property type="protein sequence ID" value="KAF2255086.1"/>
    <property type="molecule type" value="Genomic_DNA"/>
</dbReference>
<organism evidence="1 2">
    <name type="scientific">Trematosphaeria pertusa</name>
    <dbReference type="NCBI Taxonomy" id="390896"/>
    <lineage>
        <taxon>Eukaryota</taxon>
        <taxon>Fungi</taxon>
        <taxon>Dikarya</taxon>
        <taxon>Ascomycota</taxon>
        <taxon>Pezizomycotina</taxon>
        <taxon>Dothideomycetes</taxon>
        <taxon>Pleosporomycetidae</taxon>
        <taxon>Pleosporales</taxon>
        <taxon>Massarineae</taxon>
        <taxon>Trematosphaeriaceae</taxon>
        <taxon>Trematosphaeria</taxon>
    </lineage>
</organism>
<dbReference type="AlphaFoldDB" id="A0A6A6IXJ6"/>
<dbReference type="RefSeq" id="XP_033690090.1">
    <property type="nucleotide sequence ID" value="XM_033827937.1"/>
</dbReference>
<dbReference type="OrthoDB" id="10501433at2759"/>
<gene>
    <name evidence="1" type="ORF">BU26DRAFT_514883</name>
</gene>
<proteinExistence type="predicted"/>
<dbReference type="Proteomes" id="UP000800094">
    <property type="component" value="Unassembled WGS sequence"/>
</dbReference>
<dbReference type="GeneID" id="54581267"/>
<evidence type="ECO:0000313" key="2">
    <source>
        <dbReference type="Proteomes" id="UP000800094"/>
    </source>
</evidence>
<reference evidence="1" key="1">
    <citation type="journal article" date="2020" name="Stud. Mycol.">
        <title>101 Dothideomycetes genomes: a test case for predicting lifestyles and emergence of pathogens.</title>
        <authorList>
            <person name="Haridas S."/>
            <person name="Albert R."/>
            <person name="Binder M."/>
            <person name="Bloem J."/>
            <person name="Labutti K."/>
            <person name="Salamov A."/>
            <person name="Andreopoulos B."/>
            <person name="Baker S."/>
            <person name="Barry K."/>
            <person name="Bills G."/>
            <person name="Bluhm B."/>
            <person name="Cannon C."/>
            <person name="Castanera R."/>
            <person name="Culley D."/>
            <person name="Daum C."/>
            <person name="Ezra D."/>
            <person name="Gonzalez J."/>
            <person name="Henrissat B."/>
            <person name="Kuo A."/>
            <person name="Liang C."/>
            <person name="Lipzen A."/>
            <person name="Lutzoni F."/>
            <person name="Magnuson J."/>
            <person name="Mondo S."/>
            <person name="Nolan M."/>
            <person name="Ohm R."/>
            <person name="Pangilinan J."/>
            <person name="Park H.-J."/>
            <person name="Ramirez L."/>
            <person name="Alfaro M."/>
            <person name="Sun H."/>
            <person name="Tritt A."/>
            <person name="Yoshinaga Y."/>
            <person name="Zwiers L.-H."/>
            <person name="Turgeon B."/>
            <person name="Goodwin S."/>
            <person name="Spatafora J."/>
            <person name="Crous P."/>
            <person name="Grigoriev I."/>
        </authorList>
    </citation>
    <scope>NUCLEOTIDE SEQUENCE</scope>
    <source>
        <strain evidence="1">CBS 122368</strain>
    </source>
</reference>
<sequence>MPSRRPLPEHKPDQSYTPSHRSFCLPASSLSPSSELTSTINLAVTAMNDLTDASIKAWELVQPAFAASRQLCESEIPFRKTIRDLAGRAIPKADAFERLQIEAEFNEQLRLREKEVFRVGRMLDGVVEAFREVDGMRQACEKQAKHLEHCFALAKTAGLSDHQDLGGYLVLRIGLGGDAPLPQPRFQYGLSEGVYGMTVANARKLKQEIERRMAIVRAHYIRSLEDVPAMRSIYTDLHDGSTQDTPLLREFIRTGDSKILDTIYDKLKEEIAKKEATGKGVKDMVKPAHEYFMERK</sequence>
<accession>A0A6A6IXJ6</accession>
<name>A0A6A6IXJ6_9PLEO</name>
<keyword evidence="2" id="KW-1185">Reference proteome</keyword>
<evidence type="ECO:0000313" key="1">
    <source>
        <dbReference type="EMBL" id="KAF2255086.1"/>
    </source>
</evidence>